<dbReference type="OMA" id="FYVYWFH"/>
<gene>
    <name evidence="3" type="ORF">CRE_27106</name>
    <name evidence="4" type="ORF">GCK72_018287</name>
</gene>
<proteinExistence type="predicted"/>
<dbReference type="GeneID" id="9818959"/>
<dbReference type="Pfam" id="PF05050">
    <property type="entry name" value="Methyltransf_21"/>
    <property type="match status" value="1"/>
</dbReference>
<dbReference type="PANTHER" id="PTHR22989:SF13">
    <property type="entry name" value="METHYLTRANSFERASE FKBM DOMAIN-CONTAINING PROTEIN"/>
    <property type="match status" value="1"/>
</dbReference>
<feature type="transmembrane region" description="Helical" evidence="1">
    <location>
        <begin position="21"/>
        <end position="42"/>
    </location>
</feature>
<dbReference type="InterPro" id="IPR006342">
    <property type="entry name" value="FkbM_mtfrase"/>
</dbReference>
<keyword evidence="1" id="KW-1133">Transmembrane helix</keyword>
<reference evidence="4 6" key="2">
    <citation type="submission" date="2019-12" db="EMBL/GenBank/DDBJ databases">
        <title>Chromosome-level assembly of the Caenorhabditis remanei genome.</title>
        <authorList>
            <person name="Teterina A.A."/>
            <person name="Willis J.H."/>
            <person name="Phillips P.C."/>
        </authorList>
    </citation>
    <scope>NUCLEOTIDE SEQUENCE [LARGE SCALE GENOMIC DNA]</scope>
    <source>
        <strain evidence="4 6">PX506</strain>
        <tissue evidence="4">Whole organism</tissue>
    </source>
</reference>
<dbReference type="Proteomes" id="UP000008281">
    <property type="component" value="Unassembled WGS sequence"/>
</dbReference>
<dbReference type="RefSeq" id="XP_003114477.1">
    <property type="nucleotide sequence ID" value="XM_003114429.1"/>
</dbReference>
<organism evidence="5">
    <name type="scientific">Caenorhabditis remanei</name>
    <name type="common">Caenorhabditis vulgaris</name>
    <dbReference type="NCBI Taxonomy" id="31234"/>
    <lineage>
        <taxon>Eukaryota</taxon>
        <taxon>Metazoa</taxon>
        <taxon>Ecdysozoa</taxon>
        <taxon>Nematoda</taxon>
        <taxon>Chromadorea</taxon>
        <taxon>Rhabditida</taxon>
        <taxon>Rhabditina</taxon>
        <taxon>Rhabditomorpha</taxon>
        <taxon>Rhabditoidea</taxon>
        <taxon>Rhabditidae</taxon>
        <taxon>Peloderinae</taxon>
        <taxon>Caenorhabditis</taxon>
    </lineage>
</organism>
<feature type="domain" description="Methyltransferase FkbM" evidence="2">
    <location>
        <begin position="76"/>
        <end position="283"/>
    </location>
</feature>
<dbReference type="eggNOG" id="ENOG502TFZP">
    <property type="taxonomic scope" value="Eukaryota"/>
</dbReference>
<keyword evidence="5" id="KW-1185">Reference proteome</keyword>
<dbReference type="STRING" id="31234.E3LNG0"/>
<evidence type="ECO:0000313" key="5">
    <source>
        <dbReference type="Proteomes" id="UP000008281"/>
    </source>
</evidence>
<evidence type="ECO:0000256" key="1">
    <source>
        <dbReference type="SAM" id="Phobius"/>
    </source>
</evidence>
<dbReference type="Proteomes" id="UP000483820">
    <property type="component" value="Chromosome V"/>
</dbReference>
<evidence type="ECO:0000259" key="2">
    <source>
        <dbReference type="Pfam" id="PF05050"/>
    </source>
</evidence>
<name>E3LNG0_CAERE</name>
<dbReference type="OrthoDB" id="5774161at2759"/>
<dbReference type="AlphaFoldDB" id="E3LNG0"/>
<dbReference type="PANTHER" id="PTHR22989">
    <property type="entry name" value="UNCHARACTERIZED DUF13 C.ELEGANS"/>
    <property type="match status" value="1"/>
</dbReference>
<keyword evidence="1" id="KW-0812">Transmembrane</keyword>
<dbReference type="KEGG" id="crq:GCK72_018287"/>
<sequence>MMITSQPYNRLKEALSNNRSLSKHVLLGMVFLSSLLLLVSFLQDQEELDFDVPEKGSPAFEAFYNCVYPKLAPLKGNYDKFWTSFVNLTKECDNLEEYKALDIQPVANTDEVKYVTFPKRDENITMVTLGIGHDVDAEMRLKKLWPKTEFFGVDPSPEINKDLYEVKLGGNYFQVAVSGKGGMQKSYIFRKEYRDETTMHIGADYFFGDMLQRPRVDILWMDTEGNEFPVLDMIHRGGPLDRRGVKICQMNVEIHKDLMKDITGEREKFHDFVWKLLRDKKYIMVKPFYVYWFHQFIRTVIINVDDPECTSLYMN</sequence>
<protein>
    <recommendedName>
        <fullName evidence="2">Methyltransferase FkbM domain-containing protein</fullName>
    </recommendedName>
</protein>
<dbReference type="InParanoid" id="E3LNG0"/>
<reference evidence="3" key="1">
    <citation type="submission" date="2007-07" db="EMBL/GenBank/DDBJ databases">
        <title>PCAP assembly of the Caenorhabditis remanei genome.</title>
        <authorList>
            <consortium name="The Caenorhabditis remanei Sequencing Consortium"/>
            <person name="Wilson R.K."/>
        </authorList>
    </citation>
    <scope>NUCLEOTIDE SEQUENCE [LARGE SCALE GENOMIC DNA]</scope>
    <source>
        <strain evidence="3">PB4641</strain>
    </source>
</reference>
<evidence type="ECO:0000313" key="4">
    <source>
        <dbReference type="EMBL" id="KAF1751733.1"/>
    </source>
</evidence>
<dbReference type="HOGENOM" id="CLU_054633_1_0_1"/>
<evidence type="ECO:0000313" key="6">
    <source>
        <dbReference type="Proteomes" id="UP000483820"/>
    </source>
</evidence>
<accession>E3LNG0</accession>
<dbReference type="CTD" id="9818959"/>
<keyword evidence="1" id="KW-0472">Membrane</keyword>
<evidence type="ECO:0000313" key="3">
    <source>
        <dbReference type="EMBL" id="EFP05815.1"/>
    </source>
</evidence>
<dbReference type="EMBL" id="WUAV01000005">
    <property type="protein sequence ID" value="KAF1751733.1"/>
    <property type="molecule type" value="Genomic_DNA"/>
</dbReference>
<dbReference type="EMBL" id="DS268412">
    <property type="protein sequence ID" value="EFP05815.1"/>
    <property type="molecule type" value="Genomic_DNA"/>
</dbReference>
<dbReference type="FunCoup" id="E3LNG0">
    <property type="interactions" value="6"/>
</dbReference>